<evidence type="ECO:0000256" key="6">
    <source>
        <dbReference type="ARBA" id="ARBA00022989"/>
    </source>
</evidence>
<keyword evidence="8" id="KW-0675">Receptor</keyword>
<dbReference type="PANTHER" id="PTHR47986:SF10">
    <property type="entry name" value="RECEPTOR-LIKE KINASE TMK4"/>
    <property type="match status" value="1"/>
</dbReference>
<keyword evidence="2" id="KW-0433">Leucine-rich repeat</keyword>
<evidence type="ECO:0000256" key="1">
    <source>
        <dbReference type="ARBA" id="ARBA00004167"/>
    </source>
</evidence>
<dbReference type="Gene3D" id="3.30.200.20">
    <property type="entry name" value="Phosphorylase Kinase, domain 1"/>
    <property type="match status" value="1"/>
</dbReference>
<dbReference type="GO" id="GO:0016020">
    <property type="term" value="C:membrane"/>
    <property type="evidence" value="ECO:0007669"/>
    <property type="project" value="UniProtKB-SubCell"/>
</dbReference>
<reference evidence="10 11" key="1">
    <citation type="journal article" date="2021" name="Plant Biotechnol. J.">
        <title>Multi-omics assisted identification of the key and species-specific regulatory components of drought-tolerant mechanisms in Gossypium stocksii.</title>
        <authorList>
            <person name="Yu D."/>
            <person name="Ke L."/>
            <person name="Zhang D."/>
            <person name="Wu Y."/>
            <person name="Sun Y."/>
            <person name="Mei J."/>
            <person name="Sun J."/>
            <person name="Sun Y."/>
        </authorList>
    </citation>
    <scope>NUCLEOTIDE SEQUENCE [LARGE SCALE GENOMIC DNA]</scope>
    <source>
        <strain evidence="11">cv. E1</strain>
        <tissue evidence="10">Leaf</tissue>
    </source>
</reference>
<name>A0A9D3V8K8_9ROSI</name>
<dbReference type="OrthoDB" id="1748533at2759"/>
<evidence type="ECO:0000313" key="11">
    <source>
        <dbReference type="Proteomes" id="UP000828251"/>
    </source>
</evidence>
<feature type="non-terminal residue" evidence="10">
    <location>
        <position position="1"/>
    </location>
</feature>
<sequence>KKKPALLKETCNVQSNQQAFNGGNIVVSIEVLKEVIDNFSEANISEKGGFGIFYKGVLYDGTQIAVKRMECVGEGTKGMTEFQAEIVVLSK</sequence>
<comment type="subcellular location">
    <subcellularLocation>
        <location evidence="1">Membrane</location>
        <topology evidence="1">Single-pass membrane protein</topology>
    </subcellularLocation>
</comment>
<dbReference type="PANTHER" id="PTHR47986">
    <property type="entry name" value="OSJNBA0070M12.3 PROTEIN"/>
    <property type="match status" value="1"/>
</dbReference>
<evidence type="ECO:0000256" key="8">
    <source>
        <dbReference type="ARBA" id="ARBA00023170"/>
    </source>
</evidence>
<accession>A0A9D3V8K8</accession>
<dbReference type="SUPFAM" id="SSF56112">
    <property type="entry name" value="Protein kinase-like (PK-like)"/>
    <property type="match status" value="1"/>
</dbReference>
<feature type="non-terminal residue" evidence="10">
    <location>
        <position position="91"/>
    </location>
</feature>
<keyword evidence="9" id="KW-0325">Glycoprotein</keyword>
<organism evidence="10 11">
    <name type="scientific">Gossypium stocksii</name>
    <dbReference type="NCBI Taxonomy" id="47602"/>
    <lineage>
        <taxon>Eukaryota</taxon>
        <taxon>Viridiplantae</taxon>
        <taxon>Streptophyta</taxon>
        <taxon>Embryophyta</taxon>
        <taxon>Tracheophyta</taxon>
        <taxon>Spermatophyta</taxon>
        <taxon>Magnoliopsida</taxon>
        <taxon>eudicotyledons</taxon>
        <taxon>Gunneridae</taxon>
        <taxon>Pentapetalae</taxon>
        <taxon>rosids</taxon>
        <taxon>malvids</taxon>
        <taxon>Malvales</taxon>
        <taxon>Malvaceae</taxon>
        <taxon>Malvoideae</taxon>
        <taxon>Gossypium</taxon>
    </lineage>
</organism>
<keyword evidence="11" id="KW-1185">Reference proteome</keyword>
<dbReference type="AlphaFoldDB" id="A0A9D3V8K8"/>
<keyword evidence="6" id="KW-1133">Transmembrane helix</keyword>
<evidence type="ECO:0000256" key="5">
    <source>
        <dbReference type="ARBA" id="ARBA00022737"/>
    </source>
</evidence>
<evidence type="ECO:0000256" key="2">
    <source>
        <dbReference type="ARBA" id="ARBA00022614"/>
    </source>
</evidence>
<evidence type="ECO:0000256" key="4">
    <source>
        <dbReference type="ARBA" id="ARBA00022729"/>
    </source>
</evidence>
<keyword evidence="4" id="KW-0732">Signal</keyword>
<evidence type="ECO:0000313" key="10">
    <source>
        <dbReference type="EMBL" id="KAH1074075.1"/>
    </source>
</evidence>
<keyword evidence="7" id="KW-0472">Membrane</keyword>
<evidence type="ECO:0000256" key="3">
    <source>
        <dbReference type="ARBA" id="ARBA00022692"/>
    </source>
</evidence>
<dbReference type="InterPro" id="IPR011009">
    <property type="entry name" value="Kinase-like_dom_sf"/>
</dbReference>
<comment type="caution">
    <text evidence="10">The sequence shown here is derived from an EMBL/GenBank/DDBJ whole genome shotgun (WGS) entry which is preliminary data.</text>
</comment>
<evidence type="ECO:0000256" key="7">
    <source>
        <dbReference type="ARBA" id="ARBA00023136"/>
    </source>
</evidence>
<keyword evidence="3" id="KW-0812">Transmembrane</keyword>
<evidence type="ECO:0008006" key="12">
    <source>
        <dbReference type="Google" id="ProtNLM"/>
    </source>
</evidence>
<dbReference type="EMBL" id="JAIQCV010000008">
    <property type="protein sequence ID" value="KAH1074075.1"/>
    <property type="molecule type" value="Genomic_DNA"/>
</dbReference>
<dbReference type="InterPro" id="IPR052422">
    <property type="entry name" value="Auxin_Ser/Thr_Kinase"/>
</dbReference>
<protein>
    <recommendedName>
        <fullName evidence="12">Protein kinase domain-containing protein</fullName>
    </recommendedName>
</protein>
<gene>
    <name evidence="10" type="ORF">J1N35_026403</name>
</gene>
<dbReference type="Proteomes" id="UP000828251">
    <property type="component" value="Unassembled WGS sequence"/>
</dbReference>
<proteinExistence type="predicted"/>
<keyword evidence="5" id="KW-0677">Repeat</keyword>
<evidence type="ECO:0000256" key="9">
    <source>
        <dbReference type="ARBA" id="ARBA00023180"/>
    </source>
</evidence>